<dbReference type="AlphaFoldDB" id="A0A1Y2C120"/>
<protein>
    <submittedName>
        <fullName evidence="2">Uncharacterized protein</fullName>
    </submittedName>
</protein>
<comment type="caution">
    <text evidence="2">The sequence shown here is derived from an EMBL/GenBank/DDBJ whole genome shotgun (WGS) entry which is preliminary data.</text>
</comment>
<proteinExistence type="predicted"/>
<evidence type="ECO:0000256" key="1">
    <source>
        <dbReference type="SAM" id="MobiDB-lite"/>
    </source>
</evidence>
<gene>
    <name evidence="2" type="ORF">BCR33DRAFT_827488</name>
</gene>
<organism evidence="2 3">
    <name type="scientific">Rhizoclosmatium globosum</name>
    <dbReference type="NCBI Taxonomy" id="329046"/>
    <lineage>
        <taxon>Eukaryota</taxon>
        <taxon>Fungi</taxon>
        <taxon>Fungi incertae sedis</taxon>
        <taxon>Chytridiomycota</taxon>
        <taxon>Chytridiomycota incertae sedis</taxon>
        <taxon>Chytridiomycetes</taxon>
        <taxon>Chytridiales</taxon>
        <taxon>Chytriomycetaceae</taxon>
        <taxon>Rhizoclosmatium</taxon>
    </lineage>
</organism>
<feature type="compositionally biased region" description="Low complexity" evidence="1">
    <location>
        <begin position="1"/>
        <end position="20"/>
    </location>
</feature>
<sequence length="204" mass="22450">MTSQNSAPLLPPSSSSFSTTEAEKRLKKIPEEIRAISVQMRSASERHMQLLNVPKSERTEAITFEIESYGANSLSLSARENEMLFWMNLIETNETKVLPGWLLALLSVFPSLGSESTIATEVIPAVDGSPLEAALEDHSNGIINDWQGISTTFLPQPITTSSFSSTLQENILEEFAHFAPFLELESSQSTPKSNEGGFGLRKMK</sequence>
<dbReference type="Proteomes" id="UP000193642">
    <property type="component" value="Unassembled WGS sequence"/>
</dbReference>
<accession>A0A1Y2C120</accession>
<dbReference type="EMBL" id="MCGO01000034">
    <property type="protein sequence ID" value="ORY40666.1"/>
    <property type="molecule type" value="Genomic_DNA"/>
</dbReference>
<reference evidence="2 3" key="1">
    <citation type="submission" date="2016-07" db="EMBL/GenBank/DDBJ databases">
        <title>Pervasive Adenine N6-methylation of Active Genes in Fungi.</title>
        <authorList>
            <consortium name="DOE Joint Genome Institute"/>
            <person name="Mondo S.J."/>
            <person name="Dannebaum R.O."/>
            <person name="Kuo R.C."/>
            <person name="Labutti K."/>
            <person name="Haridas S."/>
            <person name="Kuo A."/>
            <person name="Salamov A."/>
            <person name="Ahrendt S.R."/>
            <person name="Lipzen A."/>
            <person name="Sullivan W."/>
            <person name="Andreopoulos W.B."/>
            <person name="Clum A."/>
            <person name="Lindquist E."/>
            <person name="Daum C."/>
            <person name="Ramamoorthy G.K."/>
            <person name="Gryganskyi A."/>
            <person name="Culley D."/>
            <person name="Magnuson J.K."/>
            <person name="James T.Y."/>
            <person name="O'Malley M.A."/>
            <person name="Stajich J.E."/>
            <person name="Spatafora J.W."/>
            <person name="Visel A."/>
            <person name="Grigoriev I.V."/>
        </authorList>
    </citation>
    <scope>NUCLEOTIDE SEQUENCE [LARGE SCALE GENOMIC DNA]</scope>
    <source>
        <strain evidence="2 3">JEL800</strain>
    </source>
</reference>
<feature type="region of interest" description="Disordered" evidence="1">
    <location>
        <begin position="1"/>
        <end position="25"/>
    </location>
</feature>
<name>A0A1Y2C120_9FUNG</name>
<evidence type="ECO:0000313" key="2">
    <source>
        <dbReference type="EMBL" id="ORY40666.1"/>
    </source>
</evidence>
<evidence type="ECO:0000313" key="3">
    <source>
        <dbReference type="Proteomes" id="UP000193642"/>
    </source>
</evidence>
<keyword evidence="3" id="KW-1185">Reference proteome</keyword>